<evidence type="ECO:0000313" key="1">
    <source>
        <dbReference type="EMBL" id="GAA0954762.1"/>
    </source>
</evidence>
<gene>
    <name evidence="1" type="ORF">GCM10009554_61010</name>
</gene>
<reference evidence="1 2" key="1">
    <citation type="journal article" date="2019" name="Int. J. Syst. Evol. Microbiol.">
        <title>The Global Catalogue of Microorganisms (GCM) 10K type strain sequencing project: providing services to taxonomists for standard genome sequencing and annotation.</title>
        <authorList>
            <consortium name="The Broad Institute Genomics Platform"/>
            <consortium name="The Broad Institute Genome Sequencing Center for Infectious Disease"/>
            <person name="Wu L."/>
            <person name="Ma J."/>
        </authorList>
    </citation>
    <scope>NUCLEOTIDE SEQUENCE [LARGE SCALE GENOMIC DNA]</scope>
    <source>
        <strain evidence="1 2">JCM 10977</strain>
    </source>
</reference>
<organism evidence="1 2">
    <name type="scientific">Kribbella koreensis</name>
    <dbReference type="NCBI Taxonomy" id="57909"/>
    <lineage>
        <taxon>Bacteria</taxon>
        <taxon>Bacillati</taxon>
        <taxon>Actinomycetota</taxon>
        <taxon>Actinomycetes</taxon>
        <taxon>Propionibacteriales</taxon>
        <taxon>Kribbellaceae</taxon>
        <taxon>Kribbella</taxon>
    </lineage>
</organism>
<name>A0ABN1RC62_9ACTN</name>
<comment type="caution">
    <text evidence="1">The sequence shown here is derived from an EMBL/GenBank/DDBJ whole genome shotgun (WGS) entry which is preliminary data.</text>
</comment>
<dbReference type="Pfam" id="PF21790">
    <property type="entry name" value="OGG"/>
    <property type="match status" value="1"/>
</dbReference>
<dbReference type="InterPro" id="IPR048868">
    <property type="entry name" value="OGG-like_put"/>
</dbReference>
<evidence type="ECO:0008006" key="3">
    <source>
        <dbReference type="Google" id="ProtNLM"/>
    </source>
</evidence>
<sequence>MRAFLAAMVWGYGRIGYGPYRTAGVLAGTDRAAGLLLATLQVTRTGGGEAGFTHLAQNRLKGFGVAFATKYLYFCVADRQTVAQAPIMDSIVCNWLARFAGWRPRTEWVVGDYQRYCDQVRSWSTQLEELPGTIEYLIFAGGAGIANGWGHRPLGEAFGRGARSFGVAAVLEALADAVEAYEALPNPDSSGQEAFRDGVRELERIALARARVEPES</sequence>
<dbReference type="EMBL" id="BAAAHK010000017">
    <property type="protein sequence ID" value="GAA0954762.1"/>
    <property type="molecule type" value="Genomic_DNA"/>
</dbReference>
<evidence type="ECO:0000313" key="2">
    <source>
        <dbReference type="Proteomes" id="UP001500542"/>
    </source>
</evidence>
<proteinExistence type="predicted"/>
<accession>A0ABN1RC62</accession>
<dbReference type="Proteomes" id="UP001500542">
    <property type="component" value="Unassembled WGS sequence"/>
</dbReference>
<keyword evidence="2" id="KW-1185">Reference proteome</keyword>
<protein>
    <recommendedName>
        <fullName evidence="3">TetR family transcriptional regulator</fullName>
    </recommendedName>
</protein>